<accession>A0ABQ0DKH9</accession>
<gene>
    <name evidence="1" type="ORF">ENUP19_0143G0023</name>
</gene>
<comment type="caution">
    <text evidence="1">The sequence shown here is derived from an EMBL/GenBank/DDBJ whole genome shotgun (WGS) entry which is preliminary data.</text>
</comment>
<dbReference type="EMBL" id="BAAFRS010000143">
    <property type="protein sequence ID" value="GAB1223354.1"/>
    <property type="molecule type" value="Genomic_DNA"/>
</dbReference>
<proteinExistence type="predicted"/>
<sequence length="79" mass="9608">MTIQRKRLNKLDIKYKYLYLTNTQELFFELHSNVSEFHKKINKRINEDTQIITNEYPDDFTNERIKGMIEELKLIGTKI</sequence>
<protein>
    <submittedName>
        <fullName evidence="1">Uncharacterized protein</fullName>
    </submittedName>
</protein>
<organism evidence="1 2">
    <name type="scientific">Entamoeba nuttalli</name>
    <dbReference type="NCBI Taxonomy" id="412467"/>
    <lineage>
        <taxon>Eukaryota</taxon>
        <taxon>Amoebozoa</taxon>
        <taxon>Evosea</taxon>
        <taxon>Archamoebae</taxon>
        <taxon>Mastigamoebida</taxon>
        <taxon>Entamoebidae</taxon>
        <taxon>Entamoeba</taxon>
    </lineage>
</organism>
<reference evidence="1 2" key="1">
    <citation type="journal article" date="2019" name="PLoS Negl. Trop. Dis.">
        <title>Whole genome sequencing of Entamoeba nuttalli reveals mammalian host-related molecular signatures and a novel octapeptide-repeat surface protein.</title>
        <authorList>
            <person name="Tanaka M."/>
            <person name="Makiuchi T."/>
            <person name="Komiyama T."/>
            <person name="Shiina T."/>
            <person name="Osaki K."/>
            <person name="Tachibana H."/>
        </authorList>
    </citation>
    <scope>NUCLEOTIDE SEQUENCE [LARGE SCALE GENOMIC DNA]</scope>
    <source>
        <strain evidence="1 2">P19-061405</strain>
    </source>
</reference>
<keyword evidence="2" id="KW-1185">Reference proteome</keyword>
<evidence type="ECO:0000313" key="2">
    <source>
        <dbReference type="Proteomes" id="UP001628156"/>
    </source>
</evidence>
<dbReference type="Proteomes" id="UP001628156">
    <property type="component" value="Unassembled WGS sequence"/>
</dbReference>
<name>A0ABQ0DKH9_9EUKA</name>
<evidence type="ECO:0000313" key="1">
    <source>
        <dbReference type="EMBL" id="GAB1223354.1"/>
    </source>
</evidence>